<name>A0A1Y1LEZ0_PHOPY</name>
<evidence type="ECO:0008006" key="3">
    <source>
        <dbReference type="Google" id="ProtNLM"/>
    </source>
</evidence>
<protein>
    <recommendedName>
        <fullName evidence="3">Chitin-binding type-2 domain-containing protein</fullName>
    </recommendedName>
</protein>
<dbReference type="AlphaFoldDB" id="A0A1Y1LEZ0"/>
<proteinExistence type="predicted"/>
<organism evidence="2">
    <name type="scientific">Photinus pyralis</name>
    <name type="common">Common eastern firefly</name>
    <name type="synonym">Lampyris pyralis</name>
    <dbReference type="NCBI Taxonomy" id="7054"/>
    <lineage>
        <taxon>Eukaryota</taxon>
        <taxon>Metazoa</taxon>
        <taxon>Ecdysozoa</taxon>
        <taxon>Arthropoda</taxon>
        <taxon>Hexapoda</taxon>
        <taxon>Insecta</taxon>
        <taxon>Pterygota</taxon>
        <taxon>Neoptera</taxon>
        <taxon>Endopterygota</taxon>
        <taxon>Coleoptera</taxon>
        <taxon>Polyphaga</taxon>
        <taxon>Elateriformia</taxon>
        <taxon>Elateroidea</taxon>
        <taxon>Lampyridae</taxon>
        <taxon>Lampyrinae</taxon>
        <taxon>Photinus</taxon>
    </lineage>
</organism>
<evidence type="ECO:0000256" key="1">
    <source>
        <dbReference type="SAM" id="SignalP"/>
    </source>
</evidence>
<keyword evidence="1" id="KW-0732">Signal</keyword>
<accession>A0A1Y1LEZ0</accession>
<sequence>MKSSILAIVVAMLTTVADGYLDYRGLLSRAEANATCQDAGRLGLACSSCNEIGRCLCNSDGRNCTITGYQPCPAGRICKQGRCVVGSICTPEKPPEFLCSSPGMFPDPYDCKAYYFCAPCDGTVLKAVRVACGEDLATGTKYGYNPATYVCSNRLTNGECTTLPIPVCKRPFEMGVVGGNSNLYYTCLNVTVGNQMTSTLYPYQDACELGRRYNVATGTCA</sequence>
<reference evidence="2" key="1">
    <citation type="journal article" date="2016" name="Sci. Rep.">
        <title>Molecular characterization of firefly nuptial gifts: a multi-omics approach sheds light on postcopulatory sexual selection.</title>
        <authorList>
            <person name="Al-Wathiqui N."/>
            <person name="Fallon T.R."/>
            <person name="South A."/>
            <person name="Weng J.K."/>
            <person name="Lewis S.M."/>
        </authorList>
    </citation>
    <scope>NUCLEOTIDE SEQUENCE</scope>
</reference>
<feature type="signal peptide" evidence="1">
    <location>
        <begin position="1"/>
        <end position="19"/>
    </location>
</feature>
<dbReference type="EMBL" id="GEZM01059504">
    <property type="protein sequence ID" value="JAV71451.1"/>
    <property type="molecule type" value="Transcribed_RNA"/>
</dbReference>
<evidence type="ECO:0000313" key="2">
    <source>
        <dbReference type="EMBL" id="JAV71451.1"/>
    </source>
</evidence>
<feature type="chain" id="PRO_5012688620" description="Chitin-binding type-2 domain-containing protein" evidence="1">
    <location>
        <begin position="20"/>
        <end position="221"/>
    </location>
</feature>